<dbReference type="InterPro" id="IPR028000">
    <property type="entry name" value="Pma1"/>
</dbReference>
<dbReference type="InterPro" id="IPR038883">
    <property type="entry name" value="AN11006-like"/>
</dbReference>
<feature type="compositionally biased region" description="Basic and acidic residues" evidence="1">
    <location>
        <begin position="699"/>
        <end position="712"/>
    </location>
</feature>
<organism evidence="3 4">
    <name type="scientific">Venturia inaequalis</name>
    <name type="common">Apple scab fungus</name>
    <dbReference type="NCBI Taxonomy" id="5025"/>
    <lineage>
        <taxon>Eukaryota</taxon>
        <taxon>Fungi</taxon>
        <taxon>Dikarya</taxon>
        <taxon>Ascomycota</taxon>
        <taxon>Pezizomycotina</taxon>
        <taxon>Dothideomycetes</taxon>
        <taxon>Pleosporomycetidae</taxon>
        <taxon>Venturiales</taxon>
        <taxon>Venturiaceae</taxon>
        <taxon>Venturia</taxon>
    </lineage>
</organism>
<dbReference type="PANTHER" id="PTHR42085">
    <property type="entry name" value="F-BOX DOMAIN-CONTAINING PROTEIN"/>
    <property type="match status" value="1"/>
</dbReference>
<feature type="compositionally biased region" description="Low complexity" evidence="1">
    <location>
        <begin position="379"/>
        <end position="399"/>
    </location>
</feature>
<proteinExistence type="predicted"/>
<accession>A0A8H3ZFW9</accession>
<evidence type="ECO:0000313" key="4">
    <source>
        <dbReference type="Proteomes" id="UP000490939"/>
    </source>
</evidence>
<evidence type="ECO:0000256" key="1">
    <source>
        <dbReference type="SAM" id="MobiDB-lite"/>
    </source>
</evidence>
<dbReference type="EMBL" id="WNWR01000083">
    <property type="protein sequence ID" value="KAE9991752.1"/>
    <property type="molecule type" value="Genomic_DNA"/>
</dbReference>
<evidence type="ECO:0000256" key="2">
    <source>
        <dbReference type="SAM" id="Phobius"/>
    </source>
</evidence>
<evidence type="ECO:0000313" key="3">
    <source>
        <dbReference type="EMBL" id="KAE9991752.1"/>
    </source>
</evidence>
<reference evidence="3 4" key="1">
    <citation type="submission" date="2019-07" db="EMBL/GenBank/DDBJ databases">
        <title>Venturia inaequalis Genome Resource.</title>
        <authorList>
            <person name="Lichtner F.J."/>
        </authorList>
    </citation>
    <scope>NUCLEOTIDE SEQUENCE [LARGE SCALE GENOMIC DNA]</scope>
    <source>
        <strain evidence="3 4">DMI_063113</strain>
    </source>
</reference>
<feature type="region of interest" description="Disordered" evidence="1">
    <location>
        <begin position="414"/>
        <end position="442"/>
    </location>
</feature>
<dbReference type="PANTHER" id="PTHR42085:SF1">
    <property type="entry name" value="F-BOX DOMAIN-CONTAINING PROTEIN"/>
    <property type="match status" value="1"/>
</dbReference>
<feature type="transmembrane region" description="Helical" evidence="2">
    <location>
        <begin position="585"/>
        <end position="605"/>
    </location>
</feature>
<feature type="compositionally biased region" description="Low complexity" evidence="1">
    <location>
        <begin position="431"/>
        <end position="442"/>
    </location>
</feature>
<dbReference type="AlphaFoldDB" id="A0A8H3ZFW9"/>
<keyword evidence="2" id="KW-1133">Transmembrane helix</keyword>
<name>A0A8H3ZFW9_VENIN</name>
<keyword evidence="4" id="KW-1185">Reference proteome</keyword>
<keyword evidence="2" id="KW-0812">Transmembrane</keyword>
<feature type="region of interest" description="Disordered" evidence="1">
    <location>
        <begin position="1"/>
        <end position="39"/>
    </location>
</feature>
<feature type="compositionally biased region" description="Basic and acidic residues" evidence="1">
    <location>
        <begin position="8"/>
        <end position="32"/>
    </location>
</feature>
<feature type="compositionally biased region" description="Low complexity" evidence="1">
    <location>
        <begin position="683"/>
        <end position="695"/>
    </location>
</feature>
<gene>
    <name evidence="3" type="ORF">EG327_011029</name>
</gene>
<sequence>MASKNLKRKIDTTETRVSKKTKTDTSKAETPSEPKPNLVNIPRELRDQILGYLLTTTKKIQIKIREGGHRQDRLTWYANQWMDSRDQARERAHVRPRLYPGILRVCHQLHAEGTPLLYTDKHQILIWLPDLKPASDQVRTWQYRHPNPAALHEFLEPSDPLHLKSLLEGSSRLSHETTWKFAFLLQPRESRLNTLTHITLRQYLPRMTMDTYRPDPVKVMMFLLHYGGQVLRLLPQTETLVVEMYLPAICWYFPEYIGLTWYPNGYTRCPAHIPPNVVINETREAYVRRIEEWMRTSVRLMGQPFDRLFETHERIAKCLKMVVRREIALTERGMNHWAHWLWDEKAFAEGVERASLSLIATLALVGQTLAGPAVRRADGSSTSSSSSTGTSPPTSTTPTAGLVQTTIDGTKTTLQVAAPTGDATATSKTDASGTENSATATSTSALGAGDMKLLQCNAPTGSPMCMPTDETIVYVGDTYYVTWDPTRFDVNATINILLNYSNDTARVAYTSEGVPKQRGFLTVTMQESWMESKTNSTLIFGLVSYTPISDHTARPFVGPTVYLSKKPATHYSPPPVNTLPDNTSLLIGLPLGLGALFFVMLGLFFGMRQHRKISITEIKAALTKKKGYGASKSKRQRLGLKKGAIRLEEREIMVPNRREYTDDEVRSMPPRFQGGGHEREESLGSLVSESEGLQGNNTFREEIEKQKRGQAY</sequence>
<comment type="caution">
    <text evidence="3">The sequence shown here is derived from an EMBL/GenBank/DDBJ whole genome shotgun (WGS) entry which is preliminary data.</text>
</comment>
<dbReference type="Proteomes" id="UP000490939">
    <property type="component" value="Unassembled WGS sequence"/>
</dbReference>
<dbReference type="Pfam" id="PF14610">
    <property type="entry name" value="Psg1"/>
    <property type="match status" value="1"/>
</dbReference>
<protein>
    <submittedName>
        <fullName evidence="3">Uncharacterized protein</fullName>
    </submittedName>
</protein>
<keyword evidence="2" id="KW-0472">Membrane</keyword>
<feature type="region of interest" description="Disordered" evidence="1">
    <location>
        <begin position="373"/>
        <end position="401"/>
    </location>
</feature>
<feature type="region of interest" description="Disordered" evidence="1">
    <location>
        <begin position="665"/>
        <end position="712"/>
    </location>
</feature>